<dbReference type="OrthoDB" id="2086138at2"/>
<dbReference type="Pfam" id="PF18932">
    <property type="entry name" value="DUF5681"/>
    <property type="match status" value="1"/>
</dbReference>
<dbReference type="AlphaFoldDB" id="A0A1E3WCB0"/>
<accession>A0A1E3WCB0</accession>
<organism evidence="3 4">
    <name type="scientific">Methyloceanibacter marginalis</name>
    <dbReference type="NCBI Taxonomy" id="1774971"/>
    <lineage>
        <taxon>Bacteria</taxon>
        <taxon>Pseudomonadati</taxon>
        <taxon>Pseudomonadota</taxon>
        <taxon>Alphaproteobacteria</taxon>
        <taxon>Hyphomicrobiales</taxon>
        <taxon>Hyphomicrobiaceae</taxon>
        <taxon>Methyloceanibacter</taxon>
    </lineage>
</organism>
<dbReference type="InterPro" id="IPR043736">
    <property type="entry name" value="DUF5681"/>
</dbReference>
<feature type="domain" description="DUF5681" evidence="2">
    <location>
        <begin position="31"/>
        <end position="106"/>
    </location>
</feature>
<evidence type="ECO:0000259" key="2">
    <source>
        <dbReference type="Pfam" id="PF18932"/>
    </source>
</evidence>
<dbReference type="EMBL" id="LPWD01000107">
    <property type="protein sequence ID" value="ODS03463.1"/>
    <property type="molecule type" value="Genomic_DNA"/>
</dbReference>
<evidence type="ECO:0000313" key="3">
    <source>
        <dbReference type="EMBL" id="ODS03463.1"/>
    </source>
</evidence>
<proteinExistence type="predicted"/>
<protein>
    <recommendedName>
        <fullName evidence="2">DUF5681 domain-containing protein</fullName>
    </recommendedName>
</protein>
<reference evidence="3 4" key="1">
    <citation type="journal article" date="2016" name="Environ. Microbiol.">
        <title>New Methyloceanibacter diversity from North Sea sediments includes methanotroph containing solely the soluble methane monooxygenase.</title>
        <authorList>
            <person name="Vekeman B."/>
            <person name="Kerckhof F.M."/>
            <person name="Cremers G."/>
            <person name="de Vos P."/>
            <person name="Vandamme P."/>
            <person name="Boon N."/>
            <person name="Op den Camp H.J."/>
            <person name="Heylen K."/>
        </authorList>
    </citation>
    <scope>NUCLEOTIDE SEQUENCE [LARGE SCALE GENOMIC DNA]</scope>
    <source>
        <strain evidence="3 4">R-67177</strain>
    </source>
</reference>
<dbReference type="Proteomes" id="UP000095042">
    <property type="component" value="Unassembled WGS sequence"/>
</dbReference>
<feature type="region of interest" description="Disordered" evidence="1">
    <location>
        <begin position="1"/>
        <end position="55"/>
    </location>
</feature>
<evidence type="ECO:0000256" key="1">
    <source>
        <dbReference type="SAM" id="MobiDB-lite"/>
    </source>
</evidence>
<keyword evidence="4" id="KW-1185">Reference proteome</keyword>
<dbReference type="RefSeq" id="WP_069623347.1">
    <property type="nucleotide sequence ID" value="NZ_LPWD01000107.1"/>
</dbReference>
<gene>
    <name evidence="3" type="ORF">AUC71_09630</name>
</gene>
<comment type="caution">
    <text evidence="3">The sequence shown here is derived from an EMBL/GenBank/DDBJ whole genome shotgun (WGS) entry which is preliminary data.</text>
</comment>
<name>A0A1E3WCB0_9HYPH</name>
<sequence length="146" mass="16214">MSKPRDARKTSPRNGETKKSDGTVGYGRPPKEHQFKPGQSGNPKGRPKGSKNEATIWREVMSKQIPIREGDKARKVSVLEAMILKHVERALGDDIKAAIFVLNRIRLIDGNAPVETGGFGQDDQEVLDGFIKRIQADLQPKKDRVS</sequence>
<evidence type="ECO:0000313" key="4">
    <source>
        <dbReference type="Proteomes" id="UP000095042"/>
    </source>
</evidence>
<feature type="compositionally biased region" description="Basic and acidic residues" evidence="1">
    <location>
        <begin position="1"/>
        <end position="21"/>
    </location>
</feature>